<organism evidence="1 2">
    <name type="scientific">Robbsia andropogonis</name>
    <dbReference type="NCBI Taxonomy" id="28092"/>
    <lineage>
        <taxon>Bacteria</taxon>
        <taxon>Pseudomonadati</taxon>
        <taxon>Pseudomonadota</taxon>
        <taxon>Betaproteobacteria</taxon>
        <taxon>Burkholderiales</taxon>
        <taxon>Burkholderiaceae</taxon>
        <taxon>Robbsia</taxon>
    </lineage>
</organism>
<proteinExistence type="predicted"/>
<dbReference type="PATRIC" id="fig|28092.6.peg.1742"/>
<dbReference type="EMBL" id="LAQU01000005">
    <property type="protein sequence ID" value="KKB64276.1"/>
    <property type="molecule type" value="Genomic_DNA"/>
</dbReference>
<reference evidence="1 2" key="1">
    <citation type="submission" date="2015-03" db="EMBL/GenBank/DDBJ databases">
        <title>Draft Genome Sequence of Burkholderia andropogonis type strain ICMP2807, isolated from Sorghum bicolor.</title>
        <authorList>
            <person name="Lopes-Santos L."/>
            <person name="Castro D.B."/>
            <person name="Ottoboni L.M."/>
            <person name="Park D."/>
            <person name="Weirc B.S."/>
            <person name="Destefano S.A."/>
        </authorList>
    </citation>
    <scope>NUCLEOTIDE SEQUENCE [LARGE SCALE GENOMIC DNA]</scope>
    <source>
        <strain evidence="1 2">ICMP2807</strain>
    </source>
</reference>
<evidence type="ECO:0000313" key="1">
    <source>
        <dbReference type="EMBL" id="KKB64276.1"/>
    </source>
</evidence>
<evidence type="ECO:0000313" key="2">
    <source>
        <dbReference type="Proteomes" id="UP000033618"/>
    </source>
</evidence>
<dbReference type="STRING" id="28092.WM40_07355"/>
<gene>
    <name evidence="1" type="ORF">WM40_07355</name>
</gene>
<dbReference type="Proteomes" id="UP000033618">
    <property type="component" value="Unassembled WGS sequence"/>
</dbReference>
<keyword evidence="2" id="KW-1185">Reference proteome</keyword>
<name>A0A0F5K2C3_9BURK</name>
<accession>A0A0F5K2C3</accession>
<sequence length="86" mass="9282">MKAWPEVPCRAIVDGGGAMFLQDASNCKSSYCSIKSSTLHPINNGHNAPHALCRCKGMGELLPISQDVLIPLFRRLVVDLSHVAGH</sequence>
<dbReference type="AlphaFoldDB" id="A0A0F5K2C3"/>
<protein>
    <submittedName>
        <fullName evidence="1">Uncharacterized protein</fullName>
    </submittedName>
</protein>
<comment type="caution">
    <text evidence="1">The sequence shown here is derived from an EMBL/GenBank/DDBJ whole genome shotgun (WGS) entry which is preliminary data.</text>
</comment>